<proteinExistence type="predicted"/>
<evidence type="ECO:0000256" key="3">
    <source>
        <dbReference type="SAM" id="Phobius"/>
    </source>
</evidence>
<dbReference type="InterPro" id="IPR051158">
    <property type="entry name" value="Metallophosphoesterase_sf"/>
</dbReference>
<dbReference type="RefSeq" id="WP_154768864.1">
    <property type="nucleotide sequence ID" value="NZ_WLYK01000005.1"/>
</dbReference>
<feature type="domain" description="Calcineurin-like phosphoesterase" evidence="4">
    <location>
        <begin position="164"/>
        <end position="326"/>
    </location>
</feature>
<feature type="transmembrane region" description="Helical" evidence="3">
    <location>
        <begin position="73"/>
        <end position="100"/>
    </location>
</feature>
<evidence type="ECO:0000313" key="5">
    <source>
        <dbReference type="EMBL" id="MTD14859.1"/>
    </source>
</evidence>
<feature type="transmembrane region" description="Helical" evidence="3">
    <location>
        <begin position="6"/>
        <end position="25"/>
    </location>
</feature>
<accession>A0A7K1FNH3</accession>
<keyword evidence="3" id="KW-1133">Transmembrane helix</keyword>
<dbReference type="PANTHER" id="PTHR31302:SF31">
    <property type="entry name" value="PHOSPHODIESTERASE YAEI"/>
    <property type="match status" value="1"/>
</dbReference>
<evidence type="ECO:0000256" key="1">
    <source>
        <dbReference type="ARBA" id="ARBA00022723"/>
    </source>
</evidence>
<keyword evidence="3" id="KW-0812">Transmembrane</keyword>
<keyword evidence="6" id="KW-1185">Reference proteome</keyword>
<evidence type="ECO:0000256" key="2">
    <source>
        <dbReference type="ARBA" id="ARBA00022801"/>
    </source>
</evidence>
<keyword evidence="2" id="KW-0378">Hydrolase</keyword>
<dbReference type="GO" id="GO:0046872">
    <property type="term" value="F:metal ion binding"/>
    <property type="evidence" value="ECO:0007669"/>
    <property type="project" value="UniProtKB-KW"/>
</dbReference>
<organism evidence="5 6">
    <name type="scientific">Nakamurella alba</name>
    <dbReference type="NCBI Taxonomy" id="2665158"/>
    <lineage>
        <taxon>Bacteria</taxon>
        <taxon>Bacillati</taxon>
        <taxon>Actinomycetota</taxon>
        <taxon>Actinomycetes</taxon>
        <taxon>Nakamurellales</taxon>
        <taxon>Nakamurellaceae</taxon>
        <taxon>Nakamurella</taxon>
    </lineage>
</organism>
<dbReference type="EMBL" id="WLYK01000005">
    <property type="protein sequence ID" value="MTD14859.1"/>
    <property type="molecule type" value="Genomic_DNA"/>
</dbReference>
<dbReference type="Proteomes" id="UP000460221">
    <property type="component" value="Unassembled WGS sequence"/>
</dbReference>
<sequence length="383" mass="41092">MSVPFWVFMSSAMFAGAGVYLWWRLIARTTTRFSTPWWIGTVLAALVVLSAPVALFGQFAMPMGFQRVVGWPAWLGYSFIIFTGCLALVAELVRLGRWLVDRRRAAARGEKVTRRVLFERVLAGAIVAGGAVLTGVSLAGALGTPRVLRRSIAIRNLPAEAAGMRIVLISDLHVGSLTRHDDTRRIVDIVNAQNPDIVCLAGDFSDGDAATLAADLAPLADLRPTVGTFFVTGNHEFYFDVASWMQWFPTIGVRVLANESVQVRGVLLAGTHDIQGESQGLGPDVPAALAGRAAGQPAILLSHNPVVLDDAIAQDVDLLLAGHTHGGQFYPGVWIVGATTRTLSGYYAFGDTQVFVTNGCRFWGPPARIGAPMDITVLELTPA</sequence>
<protein>
    <submittedName>
        <fullName evidence="5">Metallophosphoesterase</fullName>
    </submittedName>
</protein>
<keyword evidence="3" id="KW-0472">Membrane</keyword>
<gene>
    <name evidence="5" type="ORF">GIS00_13005</name>
</gene>
<comment type="caution">
    <text evidence="5">The sequence shown here is derived from an EMBL/GenBank/DDBJ whole genome shotgun (WGS) entry which is preliminary data.</text>
</comment>
<dbReference type="SUPFAM" id="SSF56300">
    <property type="entry name" value="Metallo-dependent phosphatases"/>
    <property type="match status" value="1"/>
</dbReference>
<evidence type="ECO:0000259" key="4">
    <source>
        <dbReference type="Pfam" id="PF00149"/>
    </source>
</evidence>
<dbReference type="Pfam" id="PF00149">
    <property type="entry name" value="Metallophos"/>
    <property type="match status" value="1"/>
</dbReference>
<feature type="transmembrane region" description="Helical" evidence="3">
    <location>
        <begin position="121"/>
        <end position="142"/>
    </location>
</feature>
<evidence type="ECO:0000313" key="6">
    <source>
        <dbReference type="Proteomes" id="UP000460221"/>
    </source>
</evidence>
<dbReference type="Gene3D" id="3.60.21.10">
    <property type="match status" value="1"/>
</dbReference>
<dbReference type="GO" id="GO:0016020">
    <property type="term" value="C:membrane"/>
    <property type="evidence" value="ECO:0007669"/>
    <property type="project" value="GOC"/>
</dbReference>
<dbReference type="AlphaFoldDB" id="A0A7K1FNH3"/>
<dbReference type="CDD" id="cd07385">
    <property type="entry name" value="MPP_YkuE_C"/>
    <property type="match status" value="1"/>
</dbReference>
<dbReference type="GO" id="GO:0009245">
    <property type="term" value="P:lipid A biosynthetic process"/>
    <property type="evidence" value="ECO:0007669"/>
    <property type="project" value="TreeGrafter"/>
</dbReference>
<dbReference type="InterPro" id="IPR029052">
    <property type="entry name" value="Metallo-depent_PP-like"/>
</dbReference>
<feature type="transmembrane region" description="Helical" evidence="3">
    <location>
        <begin position="37"/>
        <end position="61"/>
    </location>
</feature>
<dbReference type="InterPro" id="IPR004843">
    <property type="entry name" value="Calcineurin-like_PHP"/>
</dbReference>
<name>A0A7K1FNH3_9ACTN</name>
<dbReference type="GO" id="GO:0008758">
    <property type="term" value="F:UDP-2,3-diacylglucosamine hydrolase activity"/>
    <property type="evidence" value="ECO:0007669"/>
    <property type="project" value="TreeGrafter"/>
</dbReference>
<keyword evidence="1" id="KW-0479">Metal-binding</keyword>
<reference evidence="5 6" key="1">
    <citation type="submission" date="2019-11" db="EMBL/GenBank/DDBJ databases">
        <authorList>
            <person name="Jiang L.-Q."/>
        </authorList>
    </citation>
    <scope>NUCLEOTIDE SEQUENCE [LARGE SCALE GENOMIC DNA]</scope>
    <source>
        <strain evidence="5 6">YIM 132087</strain>
    </source>
</reference>
<dbReference type="PANTHER" id="PTHR31302">
    <property type="entry name" value="TRANSMEMBRANE PROTEIN WITH METALLOPHOSPHOESTERASE DOMAIN-RELATED"/>
    <property type="match status" value="1"/>
</dbReference>